<dbReference type="AlphaFoldDB" id="A0AAP0IP50"/>
<feature type="region of interest" description="Disordered" evidence="1">
    <location>
        <begin position="1"/>
        <end position="258"/>
    </location>
</feature>
<dbReference type="EMBL" id="JBBNAG010000007">
    <property type="protein sequence ID" value="KAK9119121.1"/>
    <property type="molecule type" value="Genomic_DNA"/>
</dbReference>
<accession>A0AAP0IP50</accession>
<keyword evidence="3" id="KW-1185">Reference proteome</keyword>
<feature type="compositionally biased region" description="Basic and acidic residues" evidence="1">
    <location>
        <begin position="91"/>
        <end position="110"/>
    </location>
</feature>
<gene>
    <name evidence="2" type="ORF">Scep_017214</name>
</gene>
<feature type="compositionally biased region" description="Polar residues" evidence="1">
    <location>
        <begin position="125"/>
        <end position="135"/>
    </location>
</feature>
<reference evidence="2 3" key="1">
    <citation type="submission" date="2024-01" db="EMBL/GenBank/DDBJ databases">
        <title>Genome assemblies of Stephania.</title>
        <authorList>
            <person name="Yang L."/>
        </authorList>
    </citation>
    <scope>NUCLEOTIDE SEQUENCE [LARGE SCALE GENOMIC DNA]</scope>
    <source>
        <strain evidence="2">JXDWG</strain>
        <tissue evidence="2">Leaf</tissue>
    </source>
</reference>
<organism evidence="2 3">
    <name type="scientific">Stephania cephalantha</name>
    <dbReference type="NCBI Taxonomy" id="152367"/>
    <lineage>
        <taxon>Eukaryota</taxon>
        <taxon>Viridiplantae</taxon>
        <taxon>Streptophyta</taxon>
        <taxon>Embryophyta</taxon>
        <taxon>Tracheophyta</taxon>
        <taxon>Spermatophyta</taxon>
        <taxon>Magnoliopsida</taxon>
        <taxon>Ranunculales</taxon>
        <taxon>Menispermaceae</taxon>
        <taxon>Menispermoideae</taxon>
        <taxon>Cissampelideae</taxon>
        <taxon>Stephania</taxon>
    </lineage>
</organism>
<name>A0AAP0IP50_9MAGN</name>
<evidence type="ECO:0000256" key="1">
    <source>
        <dbReference type="SAM" id="MobiDB-lite"/>
    </source>
</evidence>
<protein>
    <submittedName>
        <fullName evidence="2">Uncharacterized protein</fullName>
    </submittedName>
</protein>
<feature type="compositionally biased region" description="Basic and acidic residues" evidence="1">
    <location>
        <begin position="43"/>
        <end position="55"/>
    </location>
</feature>
<feature type="compositionally biased region" description="Basic and acidic residues" evidence="1">
    <location>
        <begin position="64"/>
        <end position="81"/>
    </location>
</feature>
<feature type="compositionally biased region" description="Basic and acidic residues" evidence="1">
    <location>
        <begin position="180"/>
        <end position="207"/>
    </location>
</feature>
<evidence type="ECO:0000313" key="2">
    <source>
        <dbReference type="EMBL" id="KAK9119121.1"/>
    </source>
</evidence>
<dbReference type="Proteomes" id="UP001419268">
    <property type="component" value="Unassembled WGS sequence"/>
</dbReference>
<proteinExistence type="predicted"/>
<evidence type="ECO:0000313" key="3">
    <source>
        <dbReference type="Proteomes" id="UP001419268"/>
    </source>
</evidence>
<comment type="caution">
    <text evidence="2">The sequence shown here is derived from an EMBL/GenBank/DDBJ whole genome shotgun (WGS) entry which is preliminary data.</text>
</comment>
<sequence>MTTARSAWQRNDERANQWRWLRGKGRTDGATSEGRAAAAAGDHGFRGDENEDRRKAPAAGVAHRGGETPKRDATKSGERPGSHVQRRRRGEARAAIEERSTAATKSGERRRGLHSHRRREAEQTALVSNAATNNGDQRRGLHRQGRQLAPPPADATSTRSDGRGPNSGRRQRFQGLGGRFRGERDSALTENRSRERDRELTVARERETDEGESGENGGLRERFEEGESGENGGLSERGETSVPSLQIFASKARTNLET</sequence>